<dbReference type="RefSeq" id="WP_344027034.1">
    <property type="nucleotide sequence ID" value="NZ_BAAAJK010000036.1"/>
</dbReference>
<evidence type="ECO:0000313" key="13">
    <source>
        <dbReference type="EMBL" id="GAA1398023.1"/>
    </source>
</evidence>
<evidence type="ECO:0000259" key="11">
    <source>
        <dbReference type="Pfam" id="PF01488"/>
    </source>
</evidence>
<feature type="binding site" evidence="8">
    <location>
        <begin position="191"/>
        <end position="196"/>
    </location>
    <ligand>
        <name>NADP(+)</name>
        <dbReference type="ChEBI" id="CHEBI:58349"/>
    </ligand>
</feature>
<reference evidence="13 14" key="1">
    <citation type="journal article" date="2019" name="Int. J. Syst. Evol. Microbiol.">
        <title>The Global Catalogue of Microorganisms (GCM) 10K type strain sequencing project: providing services to taxonomists for standard genome sequencing and annotation.</title>
        <authorList>
            <consortium name="The Broad Institute Genomics Platform"/>
            <consortium name="The Broad Institute Genome Sequencing Center for Infectious Disease"/>
            <person name="Wu L."/>
            <person name="Ma J."/>
        </authorList>
    </citation>
    <scope>NUCLEOTIDE SEQUENCE [LARGE SCALE GENOMIC DNA]</scope>
    <source>
        <strain evidence="13 14">JCM 11896</strain>
    </source>
</reference>
<name>A0ABN1Y508_9PSEU</name>
<evidence type="ECO:0000256" key="1">
    <source>
        <dbReference type="ARBA" id="ARBA00005059"/>
    </source>
</evidence>
<evidence type="ECO:0000256" key="4">
    <source>
        <dbReference type="ARBA" id="ARBA00022857"/>
    </source>
</evidence>
<feature type="active site" description="Nucleophile" evidence="8">
    <location>
        <position position="50"/>
    </location>
</feature>
<dbReference type="SUPFAM" id="SSF69742">
    <property type="entry name" value="Glutamyl tRNA-reductase catalytic, N-terminal domain"/>
    <property type="match status" value="1"/>
</dbReference>
<dbReference type="HAMAP" id="MF_00087">
    <property type="entry name" value="Glu_tRNA_reductase"/>
    <property type="match status" value="1"/>
</dbReference>
<dbReference type="InterPro" id="IPR015895">
    <property type="entry name" value="4pyrrol_synth_GluRdtase_N"/>
</dbReference>
<keyword evidence="5 8" id="KW-0560">Oxidoreductase</keyword>
<proteinExistence type="inferred from homology"/>
<comment type="subunit">
    <text evidence="8">Homodimer.</text>
</comment>
<dbReference type="EC" id="1.2.1.70" evidence="3 8"/>
<evidence type="ECO:0000313" key="14">
    <source>
        <dbReference type="Proteomes" id="UP001501414"/>
    </source>
</evidence>
<evidence type="ECO:0000256" key="9">
    <source>
        <dbReference type="RuleBase" id="RU000584"/>
    </source>
</evidence>
<accession>A0ABN1Y508</accession>
<dbReference type="PANTHER" id="PTHR43013">
    <property type="entry name" value="GLUTAMYL-TRNA REDUCTASE"/>
    <property type="match status" value="1"/>
</dbReference>
<comment type="function">
    <text evidence="8">Catalyzes the NADPH-dependent reduction of glutamyl-tRNA(Glu) to glutamate 1-semialdehyde (GSA).</text>
</comment>
<dbReference type="SUPFAM" id="SSF69075">
    <property type="entry name" value="Glutamyl tRNA-reductase dimerization domain"/>
    <property type="match status" value="1"/>
</dbReference>
<keyword evidence="4 8" id="KW-0521">NADP</keyword>
<dbReference type="InterPro" id="IPR015896">
    <property type="entry name" value="4pyrrol_synth_GluRdtase_dimer"/>
</dbReference>
<evidence type="ECO:0000256" key="7">
    <source>
        <dbReference type="ARBA" id="ARBA00047464"/>
    </source>
</evidence>
<dbReference type="NCBIfam" id="TIGR01035">
    <property type="entry name" value="hemA"/>
    <property type="match status" value="1"/>
</dbReference>
<dbReference type="EMBL" id="BAAAJK010000036">
    <property type="protein sequence ID" value="GAA1398023.1"/>
    <property type="molecule type" value="Genomic_DNA"/>
</dbReference>
<organism evidence="13 14">
    <name type="scientific">Pseudonocardia kongjuensis</name>
    <dbReference type="NCBI Taxonomy" id="102227"/>
    <lineage>
        <taxon>Bacteria</taxon>
        <taxon>Bacillati</taxon>
        <taxon>Actinomycetota</taxon>
        <taxon>Actinomycetes</taxon>
        <taxon>Pseudonocardiales</taxon>
        <taxon>Pseudonocardiaceae</taxon>
        <taxon>Pseudonocardia</taxon>
    </lineage>
</organism>
<dbReference type="NCBIfam" id="NF000744">
    <property type="entry name" value="PRK00045.1-3"/>
    <property type="match status" value="1"/>
</dbReference>
<keyword evidence="14" id="KW-1185">Reference proteome</keyword>
<dbReference type="InterPro" id="IPR018214">
    <property type="entry name" value="GluRdtase_CS"/>
</dbReference>
<feature type="domain" description="Glutamyl-tRNA reductase N-terminal" evidence="12">
    <location>
        <begin position="6"/>
        <end position="156"/>
    </location>
</feature>
<evidence type="ECO:0000256" key="6">
    <source>
        <dbReference type="ARBA" id="ARBA00023244"/>
    </source>
</evidence>
<feature type="site" description="Important for activity" evidence="8">
    <location>
        <position position="99"/>
    </location>
</feature>
<feature type="binding site" evidence="8">
    <location>
        <begin position="114"/>
        <end position="116"/>
    </location>
    <ligand>
        <name>substrate</name>
    </ligand>
</feature>
<evidence type="ECO:0000259" key="12">
    <source>
        <dbReference type="Pfam" id="PF05201"/>
    </source>
</evidence>
<dbReference type="CDD" id="cd05213">
    <property type="entry name" value="NAD_bind_Glutamyl_tRNA_reduct"/>
    <property type="match status" value="1"/>
</dbReference>
<dbReference type="Gene3D" id="3.30.460.30">
    <property type="entry name" value="Glutamyl-tRNA reductase, N-terminal domain"/>
    <property type="match status" value="1"/>
</dbReference>
<dbReference type="InterPro" id="IPR006151">
    <property type="entry name" value="Shikm_DH/Glu-tRNA_Rdtase"/>
</dbReference>
<evidence type="ECO:0000256" key="2">
    <source>
        <dbReference type="ARBA" id="ARBA00005916"/>
    </source>
</evidence>
<dbReference type="Proteomes" id="UP001501414">
    <property type="component" value="Unassembled WGS sequence"/>
</dbReference>
<evidence type="ECO:0000256" key="3">
    <source>
        <dbReference type="ARBA" id="ARBA00012970"/>
    </source>
</evidence>
<feature type="binding site" evidence="8">
    <location>
        <position position="120"/>
    </location>
    <ligand>
        <name>substrate</name>
    </ligand>
</feature>
<comment type="pathway">
    <text evidence="1 8 9">Porphyrin-containing compound metabolism; protoporphyrin-IX biosynthesis; 5-aminolevulinate from L-glutamyl-tRNA(Glu): step 1/2.</text>
</comment>
<dbReference type="PANTHER" id="PTHR43013:SF1">
    <property type="entry name" value="GLUTAMYL-TRNA REDUCTASE"/>
    <property type="match status" value="1"/>
</dbReference>
<evidence type="ECO:0000256" key="5">
    <source>
        <dbReference type="ARBA" id="ARBA00023002"/>
    </source>
</evidence>
<feature type="domain" description="Tetrapyrrole biosynthesis glutamyl-tRNA reductase dimerisation" evidence="10">
    <location>
        <begin position="329"/>
        <end position="427"/>
    </location>
</feature>
<dbReference type="PROSITE" id="PS00747">
    <property type="entry name" value="GLUTR"/>
    <property type="match status" value="1"/>
</dbReference>
<dbReference type="InterPro" id="IPR036453">
    <property type="entry name" value="GluRdtase_dimer_dom_sf"/>
</dbReference>
<feature type="domain" description="Quinate/shikimate 5-dehydrogenase/glutamyl-tRNA reductase" evidence="11">
    <location>
        <begin position="181"/>
        <end position="311"/>
    </location>
</feature>
<dbReference type="Gene3D" id="3.40.50.720">
    <property type="entry name" value="NAD(P)-binding Rossmann-like Domain"/>
    <property type="match status" value="1"/>
</dbReference>
<protein>
    <recommendedName>
        <fullName evidence="3 8">Glutamyl-tRNA reductase</fullName>
        <shortName evidence="8">GluTR</shortName>
        <ecNumber evidence="3 8">1.2.1.70</ecNumber>
    </recommendedName>
</protein>
<gene>
    <name evidence="8" type="primary">hemA</name>
    <name evidence="13" type="ORF">GCM10009613_51620</name>
</gene>
<comment type="domain">
    <text evidence="8">Possesses an unusual extended V-shaped dimeric structure with each monomer consisting of three distinct domains arranged along a curved 'spinal' alpha-helix. The N-terminal catalytic domain specifically recognizes the glutamate moiety of the substrate. The second domain is the NADPH-binding domain, and the third C-terminal domain is responsible for dimerization.</text>
</comment>
<dbReference type="Pfam" id="PF01488">
    <property type="entry name" value="Shikimate_DH"/>
    <property type="match status" value="1"/>
</dbReference>
<dbReference type="InterPro" id="IPR000343">
    <property type="entry name" value="4pyrrol_synth_GluRdtase"/>
</dbReference>
<evidence type="ECO:0000259" key="10">
    <source>
        <dbReference type="Pfam" id="PF00745"/>
    </source>
</evidence>
<dbReference type="SUPFAM" id="SSF51735">
    <property type="entry name" value="NAD(P)-binding Rossmann-fold domains"/>
    <property type="match status" value="1"/>
</dbReference>
<comment type="catalytic activity">
    <reaction evidence="7 8 9">
        <text>(S)-4-amino-5-oxopentanoate + tRNA(Glu) + NADP(+) = L-glutamyl-tRNA(Glu) + NADPH + H(+)</text>
        <dbReference type="Rhea" id="RHEA:12344"/>
        <dbReference type="Rhea" id="RHEA-COMP:9663"/>
        <dbReference type="Rhea" id="RHEA-COMP:9680"/>
        <dbReference type="ChEBI" id="CHEBI:15378"/>
        <dbReference type="ChEBI" id="CHEBI:57501"/>
        <dbReference type="ChEBI" id="CHEBI:57783"/>
        <dbReference type="ChEBI" id="CHEBI:58349"/>
        <dbReference type="ChEBI" id="CHEBI:78442"/>
        <dbReference type="ChEBI" id="CHEBI:78520"/>
        <dbReference type="EC" id="1.2.1.70"/>
    </reaction>
</comment>
<dbReference type="InterPro" id="IPR036343">
    <property type="entry name" value="GluRdtase_N_sf"/>
</dbReference>
<comment type="similarity">
    <text evidence="2 8 9">Belongs to the glutamyl-tRNA reductase family.</text>
</comment>
<comment type="miscellaneous">
    <text evidence="8">During catalysis, the active site Cys acts as a nucleophile attacking the alpha-carbonyl group of tRNA-bound glutamate with the formation of a thioester intermediate between enzyme and glutamate, and the concomitant release of tRNA(Glu). The thioester intermediate is finally reduced by direct hydride transfer from NADPH, to form the product GSA.</text>
</comment>
<keyword evidence="6 8" id="KW-0627">Porphyrin biosynthesis</keyword>
<feature type="binding site" evidence="8">
    <location>
        <begin position="49"/>
        <end position="52"/>
    </location>
    <ligand>
        <name>substrate</name>
    </ligand>
</feature>
<dbReference type="PIRSF" id="PIRSF000445">
    <property type="entry name" value="4pyrrol_synth_GluRdtase"/>
    <property type="match status" value="1"/>
</dbReference>
<feature type="binding site" evidence="8">
    <location>
        <position position="109"/>
    </location>
    <ligand>
        <name>substrate</name>
    </ligand>
</feature>
<dbReference type="Pfam" id="PF00745">
    <property type="entry name" value="GlutR_dimer"/>
    <property type="match status" value="1"/>
</dbReference>
<dbReference type="Pfam" id="PF05201">
    <property type="entry name" value="GlutR_N"/>
    <property type="match status" value="1"/>
</dbReference>
<evidence type="ECO:0000256" key="8">
    <source>
        <dbReference type="HAMAP-Rule" id="MF_00087"/>
    </source>
</evidence>
<dbReference type="InterPro" id="IPR036291">
    <property type="entry name" value="NAD(P)-bd_dom_sf"/>
</dbReference>
<comment type="caution">
    <text evidence="13">The sequence shown here is derived from an EMBL/GenBank/DDBJ whole genome shotgun (WGS) entry which is preliminary data.</text>
</comment>
<sequence length="474" mass="49572">MSVLVVGLSHRSAPVEVLERLAVAPGDVPKLLEEMLDRTHVEEAVLLSTCNRIEVCAVVDAFHGGLGDVTDVLGSYAGFPIGELSDHLFVHYAGSAVQHLFQLAAGLDSMVVGESQILGQLRGAYATADESGSVGKVLHELVQQALRVGKRVHAGTGIDEAGASIVSEALRDADRELGGAGLDGARAVVVGAGAMGALAAAHLRRAGASEIVVLNRSVERGERLAEKVREQGTAARTGPLDSMAAELRDADLLLACTGAIGHVVHTAPVADALSAGRGRPLVVCDLGLPRDVDPAVGELPGVRMVDLTTLQRRLLDVADDAAGGSIALAHRMVEEEAQQYLAGQRSAEVTPTVTALRRRASEVVDAELLRLDSRLPDLDGRVREELSRTVRRVVDKLLHTPTVQVKRLAEGPDGDSYAAALRTLFELDPQAAAAVAAPVRGTDATVDGTDVTAALNAPLDRTPSIGSRPPEQIS</sequence>